<reference evidence="1 2" key="1">
    <citation type="submission" date="2016-10" db="EMBL/GenBank/DDBJ databases">
        <authorList>
            <person name="de Groot N.N."/>
        </authorList>
    </citation>
    <scope>NUCLEOTIDE SEQUENCE [LARGE SCALE GENOMIC DNA]</scope>
    <source>
        <strain evidence="1 2">CGMCC 1.10210</strain>
    </source>
</reference>
<protein>
    <submittedName>
        <fullName evidence="1">mRNA interferase MazF</fullName>
    </submittedName>
</protein>
<dbReference type="STRING" id="728005.SAMN04488059_11491"/>
<dbReference type="Proteomes" id="UP000182258">
    <property type="component" value="Unassembled WGS sequence"/>
</dbReference>
<dbReference type="InterPro" id="IPR011067">
    <property type="entry name" value="Plasmid_toxin/cell-grow_inhib"/>
</dbReference>
<dbReference type="Pfam" id="PF02452">
    <property type="entry name" value="PemK_toxin"/>
    <property type="match status" value="1"/>
</dbReference>
<dbReference type="RefSeq" id="WP_428040621.1">
    <property type="nucleotide sequence ID" value="NZ_LAPV01000062.1"/>
</dbReference>
<dbReference type="Gene3D" id="2.30.30.110">
    <property type="match status" value="1"/>
</dbReference>
<proteinExistence type="predicted"/>
<accession>A0A1I1NDA4</accession>
<name>A0A1I1NDA4_9HYPH</name>
<dbReference type="AlphaFoldDB" id="A0A1I1NDA4"/>
<dbReference type="InterPro" id="IPR003477">
    <property type="entry name" value="PemK-like"/>
</dbReference>
<dbReference type="GO" id="GO:0003677">
    <property type="term" value="F:DNA binding"/>
    <property type="evidence" value="ECO:0007669"/>
    <property type="project" value="InterPro"/>
</dbReference>
<gene>
    <name evidence="1" type="ORF">SAMN04488059_11491</name>
</gene>
<dbReference type="SUPFAM" id="SSF50118">
    <property type="entry name" value="Cell growth inhibitor/plasmid maintenance toxic component"/>
    <property type="match status" value="1"/>
</dbReference>
<evidence type="ECO:0000313" key="2">
    <source>
        <dbReference type="Proteomes" id="UP000182258"/>
    </source>
</evidence>
<sequence>MWPMPICEFGDTVVVPFPFTDIPVSKRRPSVVLSSASFNRDSGQSILAMITTAANSRWDEDIMLSDLDIAGIPHPSVVRFKLFTLPNELLLRQLGYLCTADQAKLRAGISRILG</sequence>
<organism evidence="1 2">
    <name type="scientific">Devosia psychrophila</name>
    <dbReference type="NCBI Taxonomy" id="728005"/>
    <lineage>
        <taxon>Bacteria</taxon>
        <taxon>Pseudomonadati</taxon>
        <taxon>Pseudomonadota</taxon>
        <taxon>Alphaproteobacteria</taxon>
        <taxon>Hyphomicrobiales</taxon>
        <taxon>Devosiaceae</taxon>
        <taxon>Devosia</taxon>
    </lineage>
</organism>
<dbReference type="EMBL" id="FOMB01000014">
    <property type="protein sequence ID" value="SFC91730.1"/>
    <property type="molecule type" value="Genomic_DNA"/>
</dbReference>
<evidence type="ECO:0000313" key="1">
    <source>
        <dbReference type="EMBL" id="SFC91730.1"/>
    </source>
</evidence>